<organism evidence="2">
    <name type="scientific">Aphanomyces invadans</name>
    <dbReference type="NCBI Taxonomy" id="157072"/>
    <lineage>
        <taxon>Eukaryota</taxon>
        <taxon>Sar</taxon>
        <taxon>Stramenopiles</taxon>
        <taxon>Oomycota</taxon>
        <taxon>Saprolegniomycetes</taxon>
        <taxon>Saprolegniales</taxon>
        <taxon>Verrucalvaceae</taxon>
        <taxon>Aphanomyces</taxon>
    </lineage>
</organism>
<gene>
    <name evidence="2" type="ORF">H310_05281</name>
</gene>
<proteinExistence type="predicted"/>
<sequence>MTLEDMSISQGQEAEEHPSPQARPQGSAVETEIIWSDEKKFNLDGPDGFQYYWEDLRKEPASFFTRANNGGGVMVWENKPNGRLAKGKAKEILLKFGISRQTLSKRCWLLPMGYPRQRFGVYFSKKVAAPNEPTETMVTDKHKADRVAFIRSFVRESPRVSMCWDDMLDRVHIGKMWFYLTLVNPRYYLWHDEAVPVRKCSSKRHIIVVMFLTAVARVHFDYAQKTMWDGKVGMWPFVTAEPVRRMSNNRDREALVTTPVTITKNVYCEYLLQQVIPSIK</sequence>
<dbReference type="OrthoDB" id="123968at2759"/>
<dbReference type="GeneID" id="20082331"/>
<dbReference type="InterPro" id="IPR036397">
    <property type="entry name" value="RNaseH_sf"/>
</dbReference>
<dbReference type="PANTHER" id="PTHR47169">
    <property type="entry name" value="OS01G0541250 PROTEIN"/>
    <property type="match status" value="1"/>
</dbReference>
<feature type="region of interest" description="Disordered" evidence="1">
    <location>
        <begin position="1"/>
        <end position="29"/>
    </location>
</feature>
<dbReference type="Gene3D" id="3.30.420.10">
    <property type="entry name" value="Ribonuclease H-like superfamily/Ribonuclease H"/>
    <property type="match status" value="2"/>
</dbReference>
<protein>
    <submittedName>
        <fullName evidence="2">Uncharacterized protein</fullName>
    </submittedName>
</protein>
<name>A0A024UA85_9STRA</name>
<dbReference type="EMBL" id="KI913960">
    <property type="protein sequence ID" value="ETW02792.1"/>
    <property type="molecule type" value="Genomic_DNA"/>
</dbReference>
<dbReference type="VEuPathDB" id="FungiDB:H310_05281"/>
<dbReference type="GO" id="GO:0003676">
    <property type="term" value="F:nucleic acid binding"/>
    <property type="evidence" value="ECO:0007669"/>
    <property type="project" value="InterPro"/>
</dbReference>
<evidence type="ECO:0000256" key="1">
    <source>
        <dbReference type="SAM" id="MobiDB-lite"/>
    </source>
</evidence>
<dbReference type="RefSeq" id="XP_008868176.1">
    <property type="nucleotide sequence ID" value="XM_008869954.1"/>
</dbReference>
<dbReference type="AlphaFoldDB" id="A0A024UA85"/>
<reference evidence="2" key="1">
    <citation type="submission" date="2013-12" db="EMBL/GenBank/DDBJ databases">
        <title>The Genome Sequence of Aphanomyces invadans NJM9701.</title>
        <authorList>
            <consortium name="The Broad Institute Genomics Platform"/>
            <person name="Russ C."/>
            <person name="Tyler B."/>
            <person name="van West P."/>
            <person name="Dieguez-Uribeondo J."/>
            <person name="Young S.K."/>
            <person name="Zeng Q."/>
            <person name="Gargeya S."/>
            <person name="Fitzgerald M."/>
            <person name="Abouelleil A."/>
            <person name="Alvarado L."/>
            <person name="Chapman S.B."/>
            <person name="Gainer-Dewar J."/>
            <person name="Goldberg J."/>
            <person name="Griggs A."/>
            <person name="Gujja S."/>
            <person name="Hansen M."/>
            <person name="Howarth C."/>
            <person name="Imamovic A."/>
            <person name="Ireland A."/>
            <person name="Larimer J."/>
            <person name="McCowan C."/>
            <person name="Murphy C."/>
            <person name="Pearson M."/>
            <person name="Poon T.W."/>
            <person name="Priest M."/>
            <person name="Roberts A."/>
            <person name="Saif S."/>
            <person name="Shea T."/>
            <person name="Sykes S."/>
            <person name="Wortman J."/>
            <person name="Nusbaum C."/>
            <person name="Birren B."/>
        </authorList>
    </citation>
    <scope>NUCLEOTIDE SEQUENCE [LARGE SCALE GENOMIC DNA]</scope>
    <source>
        <strain evidence="2">NJM9701</strain>
    </source>
</reference>
<evidence type="ECO:0000313" key="2">
    <source>
        <dbReference type="EMBL" id="ETW02792.1"/>
    </source>
</evidence>
<accession>A0A024UA85</accession>